<gene>
    <name evidence="2" type="ORF">EXU28_10200</name>
</gene>
<reference evidence="2 3" key="1">
    <citation type="submission" date="2019-02" db="EMBL/GenBank/DDBJ databases">
        <title>The Batch Genome Submission of Acinetobacter spp. strains.</title>
        <authorList>
            <person name="Qin J."/>
            <person name="Hu Y."/>
            <person name="Ye H."/>
            <person name="Wei L."/>
            <person name="Feng Y."/>
            <person name="Zong Z."/>
        </authorList>
    </citation>
    <scope>NUCLEOTIDE SEQUENCE [LARGE SCALE GENOMIC DNA]</scope>
    <source>
        <strain evidence="2 3">WCHAW060049</strain>
    </source>
</reference>
<feature type="signal peptide" evidence="1">
    <location>
        <begin position="1"/>
        <end position="24"/>
    </location>
</feature>
<dbReference type="AlphaFoldDB" id="A0A4Q7AFP7"/>
<proteinExistence type="predicted"/>
<feature type="chain" id="PRO_5020968720" description="Lipoprotein" evidence="1">
    <location>
        <begin position="25"/>
        <end position="257"/>
    </location>
</feature>
<name>A0A4Q7AFP7_9GAMM</name>
<comment type="caution">
    <text evidence="2">The sequence shown here is derived from an EMBL/GenBank/DDBJ whole genome shotgun (WGS) entry which is preliminary data.</text>
</comment>
<evidence type="ECO:0000256" key="1">
    <source>
        <dbReference type="SAM" id="SignalP"/>
    </source>
</evidence>
<evidence type="ECO:0000313" key="3">
    <source>
        <dbReference type="Proteomes" id="UP000293863"/>
    </source>
</evidence>
<dbReference type="PROSITE" id="PS51257">
    <property type="entry name" value="PROKAR_LIPOPROTEIN"/>
    <property type="match status" value="1"/>
</dbReference>
<dbReference type="EMBL" id="SGSQ01000014">
    <property type="protein sequence ID" value="RZG46135.1"/>
    <property type="molecule type" value="Genomic_DNA"/>
</dbReference>
<evidence type="ECO:0008006" key="4">
    <source>
        <dbReference type="Google" id="ProtNLM"/>
    </source>
</evidence>
<keyword evidence="3" id="KW-1185">Reference proteome</keyword>
<sequence length="257" mass="29274">MKNYQRLMMILSLLGIGLSGCATTLLTVAVHEQKHDRKSNELVMRDQLIAIGRASQPISGYEDALVIAGEKYSYLVTSDQKSKITTQNLNQILQQFDLQNLSLYQAGWDTNLALGLVRNENPKNPILFEMKKERETQGKNMHANIYLVYRKSLQHVKPQDQAKLKQFDFECVKSKVELQCKLDIAVDLRLAQQVANKNQLQHRFKQPVDLVVYQTIEKSKVAQTAKNIALYPLAITFDIVTSPLQLIGFLTWKTPSI</sequence>
<evidence type="ECO:0000313" key="2">
    <source>
        <dbReference type="EMBL" id="RZG46135.1"/>
    </source>
</evidence>
<keyword evidence="1" id="KW-0732">Signal</keyword>
<dbReference type="RefSeq" id="WP_130132092.1">
    <property type="nucleotide sequence ID" value="NZ_SGSQ01000014.1"/>
</dbReference>
<accession>A0A4Q7AFP7</accession>
<dbReference type="Proteomes" id="UP000293863">
    <property type="component" value="Unassembled WGS sequence"/>
</dbReference>
<organism evidence="2 3">
    <name type="scientific">Acinetobacter wuhouensis</name>
    <dbReference type="NCBI Taxonomy" id="1879050"/>
    <lineage>
        <taxon>Bacteria</taxon>
        <taxon>Pseudomonadati</taxon>
        <taxon>Pseudomonadota</taxon>
        <taxon>Gammaproteobacteria</taxon>
        <taxon>Moraxellales</taxon>
        <taxon>Moraxellaceae</taxon>
        <taxon>Acinetobacter</taxon>
    </lineage>
</organism>
<protein>
    <recommendedName>
        <fullName evidence="4">Lipoprotein</fullName>
    </recommendedName>
</protein>